<evidence type="ECO:0000313" key="2">
    <source>
        <dbReference type="Proteomes" id="UP001501295"/>
    </source>
</evidence>
<dbReference type="EMBL" id="BAABLM010000005">
    <property type="protein sequence ID" value="GAA4681036.1"/>
    <property type="molecule type" value="Genomic_DNA"/>
</dbReference>
<comment type="caution">
    <text evidence="1">The sequence shown here is derived from an EMBL/GenBank/DDBJ whole genome shotgun (WGS) entry which is preliminary data.</text>
</comment>
<gene>
    <name evidence="1" type="ORF">GCM10025780_27970</name>
</gene>
<keyword evidence="2" id="KW-1185">Reference proteome</keyword>
<sequence>MTGHKTTFAQGLGIASVIGGALASLHSLRETSGHITDDAYKTADVPQGEGHVAYHLAREAFTTAGAVTAAVGSAVATGRGDAQAWFPLAASATGYLAGQWSGKATAGSWAPSGRALAWHVGTSVLFLSGVLLLHPPRRRP</sequence>
<evidence type="ECO:0008006" key="3">
    <source>
        <dbReference type="Google" id="ProtNLM"/>
    </source>
</evidence>
<proteinExistence type="predicted"/>
<name>A0ABP8W492_9MICO</name>
<organism evidence="1 2">
    <name type="scientific">Frondihabitans cladoniiphilus</name>
    <dbReference type="NCBI Taxonomy" id="715785"/>
    <lineage>
        <taxon>Bacteria</taxon>
        <taxon>Bacillati</taxon>
        <taxon>Actinomycetota</taxon>
        <taxon>Actinomycetes</taxon>
        <taxon>Micrococcales</taxon>
        <taxon>Microbacteriaceae</taxon>
        <taxon>Frondihabitans</taxon>
    </lineage>
</organism>
<reference evidence="2" key="1">
    <citation type="journal article" date="2019" name="Int. J. Syst. Evol. Microbiol.">
        <title>The Global Catalogue of Microorganisms (GCM) 10K type strain sequencing project: providing services to taxonomists for standard genome sequencing and annotation.</title>
        <authorList>
            <consortium name="The Broad Institute Genomics Platform"/>
            <consortium name="The Broad Institute Genome Sequencing Center for Infectious Disease"/>
            <person name="Wu L."/>
            <person name="Ma J."/>
        </authorList>
    </citation>
    <scope>NUCLEOTIDE SEQUENCE [LARGE SCALE GENOMIC DNA]</scope>
    <source>
        <strain evidence="2">JCM 18956</strain>
    </source>
</reference>
<dbReference type="Proteomes" id="UP001501295">
    <property type="component" value="Unassembled WGS sequence"/>
</dbReference>
<protein>
    <recommendedName>
        <fullName evidence="3">DUF423 domain-containing protein</fullName>
    </recommendedName>
</protein>
<evidence type="ECO:0000313" key="1">
    <source>
        <dbReference type="EMBL" id="GAA4681036.1"/>
    </source>
</evidence>
<accession>A0ABP8W492</accession>
<dbReference type="RefSeq" id="WP_345376523.1">
    <property type="nucleotide sequence ID" value="NZ_BAABLM010000005.1"/>
</dbReference>